<keyword evidence="2" id="KW-1185">Reference proteome</keyword>
<dbReference type="Pfam" id="PF22745">
    <property type="entry name" value="Nlig-Ia"/>
    <property type="match status" value="1"/>
</dbReference>
<organism evidence="1 2">
    <name type="scientific">Rhodococcus phage Weasels2</name>
    <dbReference type="NCBI Taxonomy" id="1897437"/>
    <lineage>
        <taxon>Viruses</taxon>
        <taxon>Duplodnaviria</taxon>
        <taxon>Heunggongvirae</taxon>
        <taxon>Uroviricota</taxon>
        <taxon>Caudoviricetes</taxon>
        <taxon>Weaselvirus</taxon>
        <taxon>Weaselvirus weasel</taxon>
    </lineage>
</organism>
<dbReference type="OrthoDB" id="2955at10239"/>
<dbReference type="SUPFAM" id="SSF56091">
    <property type="entry name" value="DNA ligase/mRNA capping enzyme, catalytic domain"/>
    <property type="match status" value="1"/>
</dbReference>
<keyword evidence="1" id="KW-0436">Ligase</keyword>
<evidence type="ECO:0000313" key="2">
    <source>
        <dbReference type="Proteomes" id="UP000224902"/>
    </source>
</evidence>
<name>A0A1I9SAE6_9CAUD</name>
<dbReference type="Proteomes" id="UP000224902">
    <property type="component" value="Segment"/>
</dbReference>
<dbReference type="Gene3D" id="1.10.287.610">
    <property type="entry name" value="Helix hairpin bin"/>
    <property type="match status" value="1"/>
</dbReference>
<evidence type="ECO:0000313" key="1">
    <source>
        <dbReference type="EMBL" id="AOZ63752.1"/>
    </source>
</evidence>
<protein>
    <submittedName>
        <fullName evidence="1">DNA ligase</fullName>
    </submittedName>
</protein>
<sequence>MLDESKLEPYDPTPFNEINRLRRAMVVHSYIYYKLNRNIISDAEFDARAMQLVKLQADYPEISESVPYELEAFRDFEGSTGFNLPYNDRTHNLAMSLLMKRGMIEDA</sequence>
<reference evidence="2" key="1">
    <citation type="submission" date="2016-08" db="EMBL/GenBank/DDBJ databases">
        <authorList>
            <person name="Seilhamer J.J."/>
        </authorList>
    </citation>
    <scope>NUCLEOTIDE SEQUENCE [LARGE SCALE GENOMIC DNA]</scope>
</reference>
<gene>
    <name evidence="1" type="ORF">SEA_WEASELS2_173</name>
</gene>
<proteinExistence type="predicted"/>
<accession>A0A1I9SAE6</accession>
<dbReference type="EMBL" id="KX774321">
    <property type="protein sequence ID" value="AOZ63752.1"/>
    <property type="molecule type" value="Genomic_DNA"/>
</dbReference>
<dbReference type="GO" id="GO:0016874">
    <property type="term" value="F:ligase activity"/>
    <property type="evidence" value="ECO:0007669"/>
    <property type="project" value="UniProtKB-KW"/>
</dbReference>